<reference evidence="2 3" key="1">
    <citation type="journal article" date="2018" name="Nat. Ecol. Evol.">
        <title>Pezizomycetes genomes reveal the molecular basis of ectomycorrhizal truffle lifestyle.</title>
        <authorList>
            <person name="Murat C."/>
            <person name="Payen T."/>
            <person name="Noel B."/>
            <person name="Kuo A."/>
            <person name="Morin E."/>
            <person name="Chen J."/>
            <person name="Kohler A."/>
            <person name="Krizsan K."/>
            <person name="Balestrini R."/>
            <person name="Da Silva C."/>
            <person name="Montanini B."/>
            <person name="Hainaut M."/>
            <person name="Levati E."/>
            <person name="Barry K.W."/>
            <person name="Belfiori B."/>
            <person name="Cichocki N."/>
            <person name="Clum A."/>
            <person name="Dockter R.B."/>
            <person name="Fauchery L."/>
            <person name="Guy J."/>
            <person name="Iotti M."/>
            <person name="Le Tacon F."/>
            <person name="Lindquist E.A."/>
            <person name="Lipzen A."/>
            <person name="Malagnac F."/>
            <person name="Mello A."/>
            <person name="Molinier V."/>
            <person name="Miyauchi S."/>
            <person name="Poulain J."/>
            <person name="Riccioni C."/>
            <person name="Rubini A."/>
            <person name="Sitrit Y."/>
            <person name="Splivallo R."/>
            <person name="Traeger S."/>
            <person name="Wang M."/>
            <person name="Zifcakova L."/>
            <person name="Wipf D."/>
            <person name="Zambonelli A."/>
            <person name="Paolocci F."/>
            <person name="Nowrousian M."/>
            <person name="Ottonello S."/>
            <person name="Baldrian P."/>
            <person name="Spatafora J.W."/>
            <person name="Henrissat B."/>
            <person name="Nagy L.G."/>
            <person name="Aury J.M."/>
            <person name="Wincker P."/>
            <person name="Grigoriev I.V."/>
            <person name="Bonfante P."/>
            <person name="Martin F.M."/>
        </authorList>
    </citation>
    <scope>NUCLEOTIDE SEQUENCE [LARGE SCALE GENOMIC DNA]</scope>
    <source>
        <strain evidence="2 3">RN42</strain>
    </source>
</reference>
<organism evidence="2 3">
    <name type="scientific">Ascobolus immersus RN42</name>
    <dbReference type="NCBI Taxonomy" id="1160509"/>
    <lineage>
        <taxon>Eukaryota</taxon>
        <taxon>Fungi</taxon>
        <taxon>Dikarya</taxon>
        <taxon>Ascomycota</taxon>
        <taxon>Pezizomycotina</taxon>
        <taxon>Pezizomycetes</taxon>
        <taxon>Pezizales</taxon>
        <taxon>Ascobolaceae</taxon>
        <taxon>Ascobolus</taxon>
    </lineage>
</organism>
<name>A0A3N4ILJ4_ASCIM</name>
<evidence type="ECO:0000256" key="1">
    <source>
        <dbReference type="SAM" id="MobiDB-lite"/>
    </source>
</evidence>
<feature type="region of interest" description="Disordered" evidence="1">
    <location>
        <begin position="86"/>
        <end position="122"/>
    </location>
</feature>
<evidence type="ECO:0000313" key="2">
    <source>
        <dbReference type="EMBL" id="RPA86287.1"/>
    </source>
</evidence>
<gene>
    <name evidence="2" type="ORF">BJ508DRAFT_348721</name>
</gene>
<evidence type="ECO:0000313" key="3">
    <source>
        <dbReference type="Proteomes" id="UP000275078"/>
    </source>
</evidence>
<accession>A0A3N4ILJ4</accession>
<dbReference type="Proteomes" id="UP000275078">
    <property type="component" value="Unassembled WGS sequence"/>
</dbReference>
<proteinExistence type="predicted"/>
<dbReference type="EMBL" id="ML119650">
    <property type="protein sequence ID" value="RPA86287.1"/>
    <property type="molecule type" value="Genomic_DNA"/>
</dbReference>
<dbReference type="AlphaFoldDB" id="A0A3N4ILJ4"/>
<feature type="non-terminal residue" evidence="2">
    <location>
        <position position="1"/>
    </location>
</feature>
<keyword evidence="3" id="KW-1185">Reference proteome</keyword>
<sequence length="310" mass="34850">HSPTKHPFVQFWTQLPALSRTKTALVLSAPASRLWTLATARPYHHRQPYRSSASPISPIFSAISASYPIPTPIILSVISTFHAKSTPSERMPTGHVNKTSGGVSKPKPPASKLSKPIPSSTIATRSKSAAIMKSFDYDADKKEIEEYERRFQKRLDVNFRVLKTTQEYHEFLVEAYEDDILKCCVMEDSRYDALLAELYEDMANKELKRGKVENDKQRKCLQRGILGLRGAVYYRDSSDDDEEDYTVQASDLLGTRNGKDKKMTKIPCIFGNMAAGLASQRLRDAGDFWTEVADGTSASQKEDELNLYTV</sequence>
<feature type="compositionally biased region" description="Low complexity" evidence="1">
    <location>
        <begin position="110"/>
        <end position="120"/>
    </location>
</feature>
<protein>
    <submittedName>
        <fullName evidence="2">Uncharacterized protein</fullName>
    </submittedName>
</protein>